<evidence type="ECO:0000313" key="3">
    <source>
        <dbReference type="Proteomes" id="UP000560386"/>
    </source>
</evidence>
<dbReference type="Gene3D" id="2.170.270.10">
    <property type="entry name" value="SET domain"/>
    <property type="match status" value="1"/>
</dbReference>
<accession>A0A7K8LIB1</accession>
<gene>
    <name evidence="2" type="primary">Prdm15_1</name>
    <name evidence="2" type="ORF">ARDKOR_R07016</name>
</gene>
<evidence type="ECO:0000259" key="1">
    <source>
        <dbReference type="Pfam" id="PF21549"/>
    </source>
</evidence>
<evidence type="ECO:0000313" key="2">
    <source>
        <dbReference type="EMBL" id="NXE29036.1"/>
    </source>
</evidence>
<feature type="domain" description="SET" evidence="1">
    <location>
        <begin position="47"/>
        <end position="143"/>
    </location>
</feature>
<dbReference type="EMBL" id="VWPR01002493">
    <property type="protein sequence ID" value="NXE29036.1"/>
    <property type="molecule type" value="Genomic_DNA"/>
</dbReference>
<feature type="non-terminal residue" evidence="2">
    <location>
        <position position="143"/>
    </location>
</feature>
<sequence length="143" mass="16371">CEDCGKSLVGECKLHGPLIRAKDRVIPSRARLTLPHYLTLRVLELRAGNQQILGVFAKKVIQKRTQFGPYVGQLSTKLTRYDESRLVLQVLKDGGKYFLDTPDEECGNWMMFVRLARNQEEQTLVAYQHCGEVYFTTVKVIKP</sequence>
<comment type="caution">
    <text evidence="2">The sequence shown here is derived from an EMBL/GenBank/DDBJ whole genome shotgun (WGS) entry which is preliminary data.</text>
</comment>
<keyword evidence="3" id="KW-1185">Reference proteome</keyword>
<organism evidence="2 3">
    <name type="scientific">Ardeotis kori</name>
    <dbReference type="NCBI Taxonomy" id="89386"/>
    <lineage>
        <taxon>Eukaryota</taxon>
        <taxon>Metazoa</taxon>
        <taxon>Chordata</taxon>
        <taxon>Craniata</taxon>
        <taxon>Vertebrata</taxon>
        <taxon>Euteleostomi</taxon>
        <taxon>Archelosauria</taxon>
        <taxon>Archosauria</taxon>
        <taxon>Dinosauria</taxon>
        <taxon>Saurischia</taxon>
        <taxon>Theropoda</taxon>
        <taxon>Coelurosauria</taxon>
        <taxon>Aves</taxon>
        <taxon>Neognathae</taxon>
        <taxon>Neoaves</taxon>
        <taxon>Otidimorphae</taxon>
        <taxon>Otidiformes</taxon>
        <taxon>Otididae</taxon>
        <taxon>Ardeotis</taxon>
    </lineage>
</organism>
<reference evidence="2 3" key="1">
    <citation type="submission" date="2019-09" db="EMBL/GenBank/DDBJ databases">
        <title>Bird 10,000 Genomes (B10K) Project - Family phase.</title>
        <authorList>
            <person name="Zhang G."/>
        </authorList>
    </citation>
    <scope>NUCLEOTIDE SEQUENCE [LARGE SCALE GENOMIC DNA]</scope>
    <source>
        <strain evidence="2">B10K-CU-031-01</strain>
        <tissue evidence="2">Muscle</tissue>
    </source>
</reference>
<protein>
    <submittedName>
        <fullName evidence="2">PRD15 protein</fullName>
    </submittedName>
</protein>
<dbReference type="Pfam" id="PF21549">
    <property type="entry name" value="PRDM2_PR"/>
    <property type="match status" value="1"/>
</dbReference>
<feature type="non-terminal residue" evidence="2">
    <location>
        <position position="1"/>
    </location>
</feature>
<dbReference type="InterPro" id="IPR046341">
    <property type="entry name" value="SET_dom_sf"/>
</dbReference>
<dbReference type="AlphaFoldDB" id="A0A7K8LIB1"/>
<name>A0A7K8LIB1_9AVES</name>
<proteinExistence type="predicted"/>
<dbReference type="InterPro" id="IPR001214">
    <property type="entry name" value="SET_dom"/>
</dbReference>
<dbReference type="Proteomes" id="UP000560386">
    <property type="component" value="Unassembled WGS sequence"/>
</dbReference>